<evidence type="ECO:0000313" key="3">
    <source>
        <dbReference type="Proteomes" id="UP001497453"/>
    </source>
</evidence>
<protein>
    <submittedName>
        <fullName evidence="2">Uncharacterized protein</fullName>
    </submittedName>
</protein>
<feature type="region of interest" description="Disordered" evidence="1">
    <location>
        <begin position="544"/>
        <end position="569"/>
    </location>
</feature>
<keyword evidence="3" id="KW-1185">Reference proteome</keyword>
<accession>A0ABP1E569</accession>
<feature type="compositionally biased region" description="Basic residues" evidence="1">
    <location>
        <begin position="20"/>
        <end position="30"/>
    </location>
</feature>
<dbReference type="EMBL" id="OZ037951">
    <property type="protein sequence ID" value="CAL1715173.1"/>
    <property type="molecule type" value="Genomic_DNA"/>
</dbReference>
<feature type="region of interest" description="Disordered" evidence="1">
    <location>
        <begin position="75"/>
        <end position="171"/>
    </location>
</feature>
<name>A0ABP1E569_9APHY</name>
<feature type="compositionally biased region" description="Polar residues" evidence="1">
    <location>
        <begin position="80"/>
        <end position="92"/>
    </location>
</feature>
<reference evidence="3" key="1">
    <citation type="submission" date="2024-04" db="EMBL/GenBank/DDBJ databases">
        <authorList>
            <person name="Shaw F."/>
            <person name="Minotto A."/>
        </authorList>
    </citation>
    <scope>NUCLEOTIDE SEQUENCE [LARGE SCALE GENOMIC DNA]</scope>
</reference>
<dbReference type="Proteomes" id="UP001497453">
    <property type="component" value="Chromosome 8"/>
</dbReference>
<feature type="region of interest" description="Disordered" evidence="1">
    <location>
        <begin position="1"/>
        <end position="55"/>
    </location>
</feature>
<organism evidence="2 3">
    <name type="scientific">Somion occarium</name>
    <dbReference type="NCBI Taxonomy" id="3059160"/>
    <lineage>
        <taxon>Eukaryota</taxon>
        <taxon>Fungi</taxon>
        <taxon>Dikarya</taxon>
        <taxon>Basidiomycota</taxon>
        <taxon>Agaricomycotina</taxon>
        <taxon>Agaricomycetes</taxon>
        <taxon>Polyporales</taxon>
        <taxon>Cerrenaceae</taxon>
        <taxon>Somion</taxon>
    </lineage>
</organism>
<gene>
    <name evidence="2" type="ORF">GFSPODELE1_LOCUS10096</name>
</gene>
<feature type="region of interest" description="Disordered" evidence="1">
    <location>
        <begin position="337"/>
        <end position="411"/>
    </location>
</feature>
<proteinExistence type="predicted"/>
<feature type="compositionally biased region" description="Low complexity" evidence="1">
    <location>
        <begin position="503"/>
        <end position="518"/>
    </location>
</feature>
<feature type="region of interest" description="Disordered" evidence="1">
    <location>
        <begin position="496"/>
        <end position="524"/>
    </location>
</feature>
<sequence length="569" mass="61264">MYRASPESPIFDAPEIPTLRRVKPLPKRRRTSDSTPHEDTDGGGGGLSNIPGMLAPDDFLAATESFSAHLQSYYLPPHDQSLTDPDGRTSTPGGIDFINSGYGFVDGRGRGGNGHDDDGGDGDYIDHLQQPGNTKKRKVPANMTGAPHGPESGSGSGGEDEPTDRAIPTGRTDQEYDAMGLQSSAALGGTGQRRGRLSKATMAGLQHKELLKSRKRQLAAVLGALSHGDSLALDQALSTTYPFAHNRLTNDGKPPEVKIRPSRRKVARIARAYKTFYDSLHAQNPGAARHFPEKDFTFVCHSATSDRLVATKEEVAVLHARFEAELARQTARAAEAAKQAAAAAMNNRQSKRSDRSKQSRSSVGRTEHSGGAIEQNLLGSTGKTGKKKKRSALANASNPHHLRNYVPSRLPHSGQLNAAQAQANAQNLVSPLPLRFLSADVPPRRRSKASGAPIPNLTNPTDEWICPFCEYDLFYGDDQNFQRALRNRKKILKRRRRARERAAAAASGAKAASAKNSAPLEEDVNPGFEAQHEDVIAANAKQARFKEGDRGPGVVQGVNHVASGQNSMG</sequence>
<feature type="compositionally biased region" description="Basic and acidic residues" evidence="1">
    <location>
        <begin position="31"/>
        <end position="40"/>
    </location>
</feature>
<evidence type="ECO:0000256" key="1">
    <source>
        <dbReference type="SAM" id="MobiDB-lite"/>
    </source>
</evidence>
<feature type="compositionally biased region" description="Basic and acidic residues" evidence="1">
    <location>
        <begin position="107"/>
        <end position="117"/>
    </location>
</feature>
<evidence type="ECO:0000313" key="2">
    <source>
        <dbReference type="EMBL" id="CAL1715173.1"/>
    </source>
</evidence>